<feature type="region of interest" description="Disordered" evidence="1">
    <location>
        <begin position="1"/>
        <end position="23"/>
    </location>
</feature>
<keyword evidence="3" id="KW-1185">Reference proteome</keyword>
<dbReference type="Proteomes" id="UP001301769">
    <property type="component" value="Unassembled WGS sequence"/>
</dbReference>
<evidence type="ECO:0000256" key="1">
    <source>
        <dbReference type="SAM" id="MobiDB-lite"/>
    </source>
</evidence>
<reference evidence="2" key="1">
    <citation type="journal article" date="2023" name="Mol. Phylogenet. Evol.">
        <title>Genome-scale phylogeny and comparative genomics of the fungal order Sordariales.</title>
        <authorList>
            <person name="Hensen N."/>
            <person name="Bonometti L."/>
            <person name="Westerberg I."/>
            <person name="Brannstrom I.O."/>
            <person name="Guillou S."/>
            <person name="Cros-Aarteil S."/>
            <person name="Calhoun S."/>
            <person name="Haridas S."/>
            <person name="Kuo A."/>
            <person name="Mondo S."/>
            <person name="Pangilinan J."/>
            <person name="Riley R."/>
            <person name="LaButti K."/>
            <person name="Andreopoulos B."/>
            <person name="Lipzen A."/>
            <person name="Chen C."/>
            <person name="Yan M."/>
            <person name="Daum C."/>
            <person name="Ng V."/>
            <person name="Clum A."/>
            <person name="Steindorff A."/>
            <person name="Ohm R.A."/>
            <person name="Martin F."/>
            <person name="Silar P."/>
            <person name="Natvig D.O."/>
            <person name="Lalanne C."/>
            <person name="Gautier V."/>
            <person name="Ament-Velasquez S.L."/>
            <person name="Kruys A."/>
            <person name="Hutchinson M.I."/>
            <person name="Powell A.J."/>
            <person name="Barry K."/>
            <person name="Miller A.N."/>
            <person name="Grigoriev I.V."/>
            <person name="Debuchy R."/>
            <person name="Gladieux P."/>
            <person name="Hiltunen Thoren M."/>
            <person name="Johannesson H."/>
        </authorList>
    </citation>
    <scope>NUCLEOTIDE SEQUENCE</scope>
    <source>
        <strain evidence="2">PSN293</strain>
    </source>
</reference>
<organism evidence="2 3">
    <name type="scientific">Rhypophila decipiens</name>
    <dbReference type="NCBI Taxonomy" id="261697"/>
    <lineage>
        <taxon>Eukaryota</taxon>
        <taxon>Fungi</taxon>
        <taxon>Dikarya</taxon>
        <taxon>Ascomycota</taxon>
        <taxon>Pezizomycotina</taxon>
        <taxon>Sordariomycetes</taxon>
        <taxon>Sordariomycetidae</taxon>
        <taxon>Sordariales</taxon>
        <taxon>Naviculisporaceae</taxon>
        <taxon>Rhypophila</taxon>
    </lineage>
</organism>
<dbReference type="AlphaFoldDB" id="A0AAN6Y4I9"/>
<reference evidence="2" key="2">
    <citation type="submission" date="2023-05" db="EMBL/GenBank/DDBJ databases">
        <authorList>
            <consortium name="Lawrence Berkeley National Laboratory"/>
            <person name="Steindorff A."/>
            <person name="Hensen N."/>
            <person name="Bonometti L."/>
            <person name="Westerberg I."/>
            <person name="Brannstrom I.O."/>
            <person name="Guillou S."/>
            <person name="Cros-Aarteil S."/>
            <person name="Calhoun S."/>
            <person name="Haridas S."/>
            <person name="Kuo A."/>
            <person name="Mondo S."/>
            <person name="Pangilinan J."/>
            <person name="Riley R."/>
            <person name="Labutti K."/>
            <person name="Andreopoulos B."/>
            <person name="Lipzen A."/>
            <person name="Chen C."/>
            <person name="Yanf M."/>
            <person name="Daum C."/>
            <person name="Ng V."/>
            <person name="Clum A."/>
            <person name="Ohm R."/>
            <person name="Martin F."/>
            <person name="Silar P."/>
            <person name="Natvig D."/>
            <person name="Lalanne C."/>
            <person name="Gautier V."/>
            <person name="Ament-Velasquez S.L."/>
            <person name="Kruys A."/>
            <person name="Hutchinson M.I."/>
            <person name="Powell A.J."/>
            <person name="Barry K."/>
            <person name="Miller A.N."/>
            <person name="Grigoriev I.V."/>
            <person name="Debuchy R."/>
            <person name="Gladieux P."/>
            <person name="Thoren M.H."/>
            <person name="Johannesson H."/>
        </authorList>
    </citation>
    <scope>NUCLEOTIDE SEQUENCE</scope>
    <source>
        <strain evidence="2">PSN293</strain>
    </source>
</reference>
<feature type="compositionally biased region" description="Basic residues" evidence="1">
    <location>
        <begin position="1"/>
        <end position="16"/>
    </location>
</feature>
<name>A0AAN6Y4I9_9PEZI</name>
<evidence type="ECO:0000313" key="2">
    <source>
        <dbReference type="EMBL" id="KAK4211231.1"/>
    </source>
</evidence>
<accession>A0AAN6Y4I9</accession>
<comment type="caution">
    <text evidence="2">The sequence shown here is derived from an EMBL/GenBank/DDBJ whole genome shotgun (WGS) entry which is preliminary data.</text>
</comment>
<proteinExistence type="predicted"/>
<gene>
    <name evidence="2" type="ORF">QBC37DRAFT_446818</name>
</gene>
<protein>
    <submittedName>
        <fullName evidence="2">Uncharacterized protein</fullName>
    </submittedName>
</protein>
<sequence length="384" mass="44282">MFHTVQNKKKTKRVPKPKPAPLPHSWYLSRRDEITLHYPPKAQGSLTGSWHDIQYNTQVQRFILLMFLLKNSDLCQPEIQSFLSKYIRTLSDADLQQLRLHLPNGLARKRGLGADPPVIYLARAYFRAMLHLQADPASFYHVESGWFLSLAAKLAQRSVFVKQPNSTAKVFSHKESKFWFGELENAVFLGIMCRLLSLVSAEDPFIYKKHWLSIEEAWRVFFGTFNPPSNHSGKKSNNNRACTCWDKGRYALPHEEFFFTIKPALMSTQYSGKEVTLLKVLDTIDALPSSGNFKLGDLYTARVNTAWHVKKRVFENLYFTPTLLQIIEEDLPKLTLQKILQCAEWNVTNHGFSAFDRKTGVTEEEKRGARNMDWREINTLLVGV</sequence>
<dbReference type="EMBL" id="MU858154">
    <property type="protein sequence ID" value="KAK4211231.1"/>
    <property type="molecule type" value="Genomic_DNA"/>
</dbReference>
<evidence type="ECO:0000313" key="3">
    <source>
        <dbReference type="Proteomes" id="UP001301769"/>
    </source>
</evidence>